<protein>
    <submittedName>
        <fullName evidence="1">Uncharacterized protein</fullName>
    </submittedName>
</protein>
<reference evidence="1" key="1">
    <citation type="submission" date="2019-08" db="EMBL/GenBank/DDBJ databases">
        <authorList>
            <person name="Kucharzyk K."/>
            <person name="Murdoch R.W."/>
            <person name="Higgins S."/>
            <person name="Loffler F."/>
        </authorList>
    </citation>
    <scope>NUCLEOTIDE SEQUENCE</scope>
</reference>
<dbReference type="AlphaFoldDB" id="A0A645HWN3"/>
<sequence length="117" mass="12992">MHTARRTDSYDGFHTEEIVKLVGIDAHARHAHTAGHHGEALALIKPRVALNAADVIDKFIIGQVGLRNVLCAERVARHQHGFCKILRAAADMRGQVCGLHKNFLRTSDMVRFCTIES</sequence>
<name>A0A645HWN3_9ZZZZ</name>
<dbReference type="EMBL" id="VSSQ01100909">
    <property type="protein sequence ID" value="MPN42882.1"/>
    <property type="molecule type" value="Genomic_DNA"/>
</dbReference>
<proteinExistence type="predicted"/>
<gene>
    <name evidence="1" type="ORF">SDC9_190440</name>
</gene>
<evidence type="ECO:0000313" key="1">
    <source>
        <dbReference type="EMBL" id="MPN42882.1"/>
    </source>
</evidence>
<accession>A0A645HWN3</accession>
<organism evidence="1">
    <name type="scientific">bioreactor metagenome</name>
    <dbReference type="NCBI Taxonomy" id="1076179"/>
    <lineage>
        <taxon>unclassified sequences</taxon>
        <taxon>metagenomes</taxon>
        <taxon>ecological metagenomes</taxon>
    </lineage>
</organism>
<comment type="caution">
    <text evidence="1">The sequence shown here is derived from an EMBL/GenBank/DDBJ whole genome shotgun (WGS) entry which is preliminary data.</text>
</comment>